<evidence type="ECO:0000259" key="1">
    <source>
        <dbReference type="Pfam" id="PF22936"/>
    </source>
</evidence>
<dbReference type="OrthoDB" id="3943081at2759"/>
<gene>
    <name evidence="2" type="ORF">O181_024567</name>
</gene>
<evidence type="ECO:0000313" key="3">
    <source>
        <dbReference type="Proteomes" id="UP000765509"/>
    </source>
</evidence>
<evidence type="ECO:0000313" key="2">
    <source>
        <dbReference type="EMBL" id="MBW0484852.1"/>
    </source>
</evidence>
<feature type="domain" description="Retrovirus-related Pol polyprotein from transposon TNT 1-94-like beta-barrel" evidence="1">
    <location>
        <begin position="91"/>
        <end position="166"/>
    </location>
</feature>
<organism evidence="2 3">
    <name type="scientific">Austropuccinia psidii MF-1</name>
    <dbReference type="NCBI Taxonomy" id="1389203"/>
    <lineage>
        <taxon>Eukaryota</taxon>
        <taxon>Fungi</taxon>
        <taxon>Dikarya</taxon>
        <taxon>Basidiomycota</taxon>
        <taxon>Pucciniomycotina</taxon>
        <taxon>Pucciniomycetes</taxon>
        <taxon>Pucciniales</taxon>
        <taxon>Sphaerophragmiaceae</taxon>
        <taxon>Austropuccinia</taxon>
    </lineage>
</organism>
<dbReference type="InterPro" id="IPR054722">
    <property type="entry name" value="PolX-like_BBD"/>
</dbReference>
<accession>A0A9Q3CJJ5</accession>
<protein>
    <recommendedName>
        <fullName evidence="1">Retrovirus-related Pol polyprotein from transposon TNT 1-94-like beta-barrel domain-containing protein</fullName>
    </recommendedName>
</protein>
<dbReference type="AlphaFoldDB" id="A0A9Q3CJJ5"/>
<keyword evidence="3" id="KW-1185">Reference proteome</keyword>
<sequence length="242" mass="26560">IPTVEEVFREVQLNIVGPIDNEDESNLALKVLEKPKRKLCSKGKHNPLAPHLEQECFQLYPEKPEAYHRRRKNREVGTALSVCNLALNIPILESGTSNTITPFKQLFLQTQASEEKLQAAYGSNMNVLAEGTLQLTTTEGSLKFSNALLVPSATSTLIAMEPFLNEGAVLRGYTGGADLFSKEGKCLLKAWLVNNILVIDTVKANSTNSVSSNDLLLLHKQLGNPGKGISSKMYPKYNSCLC</sequence>
<comment type="caution">
    <text evidence="2">The sequence shown here is derived from an EMBL/GenBank/DDBJ whole genome shotgun (WGS) entry which is preliminary data.</text>
</comment>
<reference evidence="2" key="1">
    <citation type="submission" date="2021-03" db="EMBL/GenBank/DDBJ databases">
        <title>Draft genome sequence of rust myrtle Austropuccinia psidii MF-1, a brazilian biotype.</title>
        <authorList>
            <person name="Quecine M.C."/>
            <person name="Pachon D.M.R."/>
            <person name="Bonatelli M.L."/>
            <person name="Correr F.H."/>
            <person name="Franceschini L.M."/>
            <person name="Leite T.F."/>
            <person name="Margarido G.R.A."/>
            <person name="Almeida C.A."/>
            <person name="Ferrarezi J.A."/>
            <person name="Labate C.A."/>
        </authorList>
    </citation>
    <scope>NUCLEOTIDE SEQUENCE</scope>
    <source>
        <strain evidence="2">MF-1</strain>
    </source>
</reference>
<name>A0A9Q3CJJ5_9BASI</name>
<dbReference type="Proteomes" id="UP000765509">
    <property type="component" value="Unassembled WGS sequence"/>
</dbReference>
<feature type="non-terminal residue" evidence="2">
    <location>
        <position position="1"/>
    </location>
</feature>
<dbReference type="EMBL" id="AVOT02007877">
    <property type="protein sequence ID" value="MBW0484852.1"/>
    <property type="molecule type" value="Genomic_DNA"/>
</dbReference>
<dbReference type="Pfam" id="PF22936">
    <property type="entry name" value="Pol_BBD"/>
    <property type="match status" value="1"/>
</dbReference>
<proteinExistence type="predicted"/>